<evidence type="ECO:0000313" key="2">
    <source>
        <dbReference type="EMBL" id="MEI5687021.1"/>
    </source>
</evidence>
<evidence type="ECO:0000313" key="3">
    <source>
        <dbReference type="Proteomes" id="UP001367771"/>
    </source>
</evidence>
<reference evidence="2 3" key="1">
    <citation type="journal article" date="2013" name="Int. J. Syst. Evol. Microbiol.">
        <title>Sphingomonas kyungheensis sp. nov., a bacterium with ginsenoside-converting activity isolated from soil of a ginseng field.</title>
        <authorList>
            <person name="Son H.M."/>
            <person name="Yang J.E."/>
            <person name="Park Y."/>
            <person name="Han C.K."/>
            <person name="Kim S.G."/>
            <person name="Kook M."/>
            <person name="Yi T.H."/>
        </authorList>
    </citation>
    <scope>NUCLEOTIDE SEQUENCE [LARGE SCALE GENOMIC DNA]</scope>
    <source>
        <strain evidence="2 3">LMG 26582</strain>
    </source>
</reference>
<feature type="domain" description="DUF427" evidence="1">
    <location>
        <begin position="31"/>
        <end position="122"/>
    </location>
</feature>
<dbReference type="RefSeq" id="WP_336544951.1">
    <property type="nucleotide sequence ID" value="NZ_JBBBDM010000003.1"/>
</dbReference>
<gene>
    <name evidence="2" type="ORF">V8201_08005</name>
</gene>
<evidence type="ECO:0000259" key="1">
    <source>
        <dbReference type="Pfam" id="PF04248"/>
    </source>
</evidence>
<accession>A0ABU8H226</accession>
<comment type="caution">
    <text evidence="2">The sequence shown here is derived from an EMBL/GenBank/DDBJ whole genome shotgun (WGS) entry which is preliminary data.</text>
</comment>
<keyword evidence="3" id="KW-1185">Reference proteome</keyword>
<dbReference type="Pfam" id="PF04248">
    <property type="entry name" value="NTP_transf_9"/>
    <property type="match status" value="1"/>
</dbReference>
<dbReference type="Gene3D" id="2.170.150.40">
    <property type="entry name" value="Domain of unknown function (DUF427)"/>
    <property type="match status" value="1"/>
</dbReference>
<dbReference type="PANTHER" id="PTHR43058">
    <property type="entry name" value="SLR0655 PROTEIN"/>
    <property type="match status" value="1"/>
</dbReference>
<dbReference type="InterPro" id="IPR038694">
    <property type="entry name" value="DUF427_sf"/>
</dbReference>
<organism evidence="2 3">
    <name type="scientific">Sphingomonas kyungheensis</name>
    <dbReference type="NCBI Taxonomy" id="1069987"/>
    <lineage>
        <taxon>Bacteria</taxon>
        <taxon>Pseudomonadati</taxon>
        <taxon>Pseudomonadota</taxon>
        <taxon>Alphaproteobacteria</taxon>
        <taxon>Sphingomonadales</taxon>
        <taxon>Sphingomonadaceae</taxon>
        <taxon>Sphingomonas</taxon>
    </lineage>
</organism>
<dbReference type="InterPro" id="IPR007361">
    <property type="entry name" value="DUF427"/>
</dbReference>
<dbReference type="EMBL" id="JBBBDM010000003">
    <property type="protein sequence ID" value="MEI5687021.1"/>
    <property type="molecule type" value="Genomic_DNA"/>
</dbReference>
<proteinExistence type="predicted"/>
<dbReference type="PANTHER" id="PTHR43058:SF1">
    <property type="entry name" value="DUF427 DOMAIN-CONTAINING PROTEIN"/>
    <property type="match status" value="1"/>
</dbReference>
<name>A0ABU8H226_9SPHN</name>
<sequence length="164" mass="18277">MKPYRDPVGEGQQSVWDFPRPAVAERSDRHVRIEHRGQCVADTGRAVRTLETSHPPSWYLPPESIAPGLLRASDRRSLCEWKGEAVYWHLDVGGTLLRDVAWSYPDPTRAFAMLRDHVAFYAAPLDRCTVDGEVVRPQPGGFYGGWITSDLAGPFKGAPGSMGW</sequence>
<protein>
    <submittedName>
        <fullName evidence="2">DUF427 domain-containing protein</fullName>
    </submittedName>
</protein>
<dbReference type="Proteomes" id="UP001367771">
    <property type="component" value="Unassembled WGS sequence"/>
</dbReference>